<protein>
    <submittedName>
        <fullName evidence="5">FAD-dependent oxidoreductase</fullName>
    </submittedName>
</protein>
<dbReference type="Pfam" id="PF12831">
    <property type="entry name" value="FAD_oxidored"/>
    <property type="match status" value="1"/>
</dbReference>
<dbReference type="AlphaFoldDB" id="A0A7C1DZN2"/>
<accession>A0A7C1DZN2</accession>
<comment type="cofactor">
    <cofactor evidence="1">
        <name>FAD</name>
        <dbReference type="ChEBI" id="CHEBI:57692"/>
    </cofactor>
</comment>
<dbReference type="InterPro" id="IPR036188">
    <property type="entry name" value="FAD/NAD-bd_sf"/>
</dbReference>
<evidence type="ECO:0000256" key="1">
    <source>
        <dbReference type="ARBA" id="ARBA00001974"/>
    </source>
</evidence>
<dbReference type="SUPFAM" id="SSF54373">
    <property type="entry name" value="FAD-linked reductases, C-terminal domain"/>
    <property type="match status" value="1"/>
</dbReference>
<dbReference type="GO" id="GO:0016491">
    <property type="term" value="F:oxidoreductase activity"/>
    <property type="evidence" value="ECO:0007669"/>
    <property type="project" value="UniProtKB-KW"/>
</dbReference>
<keyword evidence="2" id="KW-0285">Flavoprotein</keyword>
<proteinExistence type="predicted"/>
<evidence type="ECO:0000256" key="2">
    <source>
        <dbReference type="ARBA" id="ARBA00022630"/>
    </source>
</evidence>
<organism evidence="5">
    <name type="scientific">Fervidicoccus fontis</name>
    <dbReference type="NCBI Taxonomy" id="683846"/>
    <lineage>
        <taxon>Archaea</taxon>
        <taxon>Thermoproteota</taxon>
        <taxon>Thermoprotei</taxon>
        <taxon>Fervidicoccales</taxon>
        <taxon>Fervidicoccaceae</taxon>
        <taxon>Fervidicoccus</taxon>
    </lineage>
</organism>
<dbReference type="Gene3D" id="3.50.50.60">
    <property type="entry name" value="FAD/NAD(P)-binding domain"/>
    <property type="match status" value="1"/>
</dbReference>
<dbReference type="PRINTS" id="PR00411">
    <property type="entry name" value="PNDRDTASEI"/>
</dbReference>
<dbReference type="PANTHER" id="PTHR43624:SF2">
    <property type="entry name" value="ELECTRON TRANSFER FLAVOPROTEIN-QUINONE OXIDOREDUCTASE YDIS-RELATED"/>
    <property type="match status" value="1"/>
</dbReference>
<comment type="caution">
    <text evidence="5">The sequence shown here is derived from an EMBL/GenBank/DDBJ whole genome shotgun (WGS) entry which is preliminary data.</text>
</comment>
<keyword evidence="4" id="KW-0560">Oxidoreductase</keyword>
<gene>
    <name evidence="5" type="ORF">ENO04_01645</name>
</gene>
<dbReference type="PANTHER" id="PTHR43624">
    <property type="entry name" value="ELECTRON TRANSFER FLAVOPROTEIN-QUINONE OXIDOREDUCTASE YDIS-RELATED"/>
    <property type="match status" value="1"/>
</dbReference>
<evidence type="ECO:0000256" key="3">
    <source>
        <dbReference type="ARBA" id="ARBA00022827"/>
    </source>
</evidence>
<dbReference type="SUPFAM" id="SSF51905">
    <property type="entry name" value="FAD/NAD(P)-binding domain"/>
    <property type="match status" value="1"/>
</dbReference>
<name>A0A7C1DZN2_9CREN</name>
<sequence length="437" mass="48534">METNLLTYTLFLIGELLSTNSVSFDAIVVGGGPAGLSAAYFLAKMGFSTLVLERGKSLGSKNVYGGKIYSHYIRSLFPNFEKEAPIHRWVAREKFSIVSGDDIVTLEYASPRSSSFTTTLTEFTRWLGKKAEDAGATVLTEARVDGLLRENGRVKGVIVGEERIGSDLVVIAEGANRLLLEKEGLVPETNPEHVAVGLKEVLGIPEEKINDRFGLSEGEGLSWLFLGSITNGLPDGGFLYTFKNHVSIGAVVWLGSRKQVGTAIYEFAENIRLHPKLRHLFRDAVITEYSSHLTIVDPLGYMPSRLSGPGYIIVGDAGGLLGNLGYTFRGVDFAAYSGYLASIAYEKIRGGEDWLTYDELVKKSSMYREIARYSKTHEIMRSPRLLREYPELINDIARLKLEISEETPKLWDAMKKKVGYRKALSILLELIYLVRKI</sequence>
<evidence type="ECO:0000313" key="5">
    <source>
        <dbReference type="EMBL" id="HDS10317.1"/>
    </source>
</evidence>
<dbReference type="EMBL" id="DSDY01000054">
    <property type="protein sequence ID" value="HDS10317.1"/>
    <property type="molecule type" value="Genomic_DNA"/>
</dbReference>
<dbReference type="PRINTS" id="PR00368">
    <property type="entry name" value="FADPNR"/>
</dbReference>
<keyword evidence="3" id="KW-0274">FAD</keyword>
<evidence type="ECO:0000256" key="4">
    <source>
        <dbReference type="ARBA" id="ARBA00023002"/>
    </source>
</evidence>
<reference evidence="5" key="1">
    <citation type="journal article" date="2020" name="mSystems">
        <title>Genome- and Community-Level Interaction Insights into Carbon Utilization and Element Cycling Functions of Hydrothermarchaeota in Hydrothermal Sediment.</title>
        <authorList>
            <person name="Zhou Z."/>
            <person name="Liu Y."/>
            <person name="Xu W."/>
            <person name="Pan J."/>
            <person name="Luo Z.H."/>
            <person name="Li M."/>
        </authorList>
    </citation>
    <scope>NUCLEOTIDE SEQUENCE [LARGE SCALE GENOMIC DNA]</scope>
    <source>
        <strain evidence="5">SpSt-123</strain>
    </source>
</reference>
<dbReference type="InterPro" id="IPR039651">
    <property type="entry name" value="FixC-like"/>
</dbReference>